<evidence type="ECO:0000256" key="1">
    <source>
        <dbReference type="ARBA" id="ARBA00022614"/>
    </source>
</evidence>
<evidence type="ECO:0000256" key="2">
    <source>
        <dbReference type="ARBA" id="ARBA00022737"/>
    </source>
</evidence>
<comment type="caution">
    <text evidence="4">The sequence shown here is derived from an EMBL/GenBank/DDBJ whole genome shotgun (WGS) entry which is preliminary data.</text>
</comment>
<dbReference type="InterPro" id="IPR032675">
    <property type="entry name" value="LRR_dom_sf"/>
</dbReference>
<keyword evidence="5" id="KW-1185">Reference proteome</keyword>
<dbReference type="EMBL" id="JAPEUV010000068">
    <property type="protein sequence ID" value="KAJ4334972.1"/>
    <property type="molecule type" value="Genomic_DNA"/>
</dbReference>
<sequence length="538" mass="60371">MDYDAVPPSSPPHAIATNPQSSPYFEPQHYGAFSPKSSSPPPMFSSDDSEETLDITNYESPRVFKNKRKGAWYETDKRESAQASPEPKKMRIARKYDSGVYMMSDNSEVSVGLLPEHRSPFPFPDEDSEEDEPEPIRMTGAGAAFCSMLSVGVERNCQEYDFSGLGLEDNDIKQISDLNSVIKNLPDPGNDLPAEGQYRSMEPELYVNFSQNSLRRMTPSFFSLKYLTSLKLRGNGIEELPPQISKLHNLQELDVSLNKLQWLPFEILEMLAPHGKLEHLTTLGNPLLERVTQNRYRKLDERITFTESSKDVYPRLKTCSDPEALVWHIRFLESMGKYLDAVNSKYTVGGSNGDERIFAHHPAARVVADQPTSRFIGRTLVSYFDQTGQLTRGSPAQPCPITNDYAVIVETDEGTYGAPSSPIFAPPAASRVPSLLTMSVITALRNITVHETRKSLGEPVPYDADAIFVQATHNDGGVGFGYFHKCHVCKKDYIVARAQWIEFWSTSFTVFYPFQVKVCSWGCVPSAMTKKPVKESVW</sequence>
<evidence type="ECO:0000313" key="4">
    <source>
        <dbReference type="EMBL" id="KAJ4334972.1"/>
    </source>
</evidence>
<dbReference type="PANTHER" id="PTHR48051">
    <property type="match status" value="1"/>
</dbReference>
<reference evidence="4" key="1">
    <citation type="submission" date="2022-10" db="EMBL/GenBank/DDBJ databases">
        <title>Tapping the CABI collections for fungal endophytes: first genome assemblies for Collariella, Neodidymelliopsis, Ascochyta clinopodiicola, Didymella pomorum, Didymosphaeria variabile, Neocosmospora piperis and Neocucurbitaria cava.</title>
        <authorList>
            <person name="Hill R."/>
        </authorList>
    </citation>
    <scope>NUCLEOTIDE SEQUENCE</scope>
    <source>
        <strain evidence="4">IMI 360193</strain>
    </source>
</reference>
<dbReference type="SMART" id="SM00369">
    <property type="entry name" value="LRR_TYP"/>
    <property type="match status" value="2"/>
</dbReference>
<dbReference type="Gene3D" id="3.80.10.10">
    <property type="entry name" value="Ribonuclease Inhibitor"/>
    <property type="match status" value="1"/>
</dbReference>
<dbReference type="InterPro" id="IPR050216">
    <property type="entry name" value="LRR_domain-containing"/>
</dbReference>
<evidence type="ECO:0000256" key="3">
    <source>
        <dbReference type="SAM" id="MobiDB-lite"/>
    </source>
</evidence>
<dbReference type="OrthoDB" id="1517790at2759"/>
<gene>
    <name evidence="4" type="ORF">N0V87_006465</name>
</gene>
<dbReference type="PANTHER" id="PTHR48051:SF54">
    <property type="entry name" value="LEUCINE-RICH REPEAT-CONTAINING PROTEIN"/>
    <property type="match status" value="1"/>
</dbReference>
<feature type="region of interest" description="Disordered" evidence="3">
    <location>
        <begin position="1"/>
        <end position="60"/>
    </location>
</feature>
<keyword evidence="2" id="KW-0677">Repeat</keyword>
<dbReference type="Proteomes" id="UP001140562">
    <property type="component" value="Unassembled WGS sequence"/>
</dbReference>
<evidence type="ECO:0000313" key="5">
    <source>
        <dbReference type="Proteomes" id="UP001140562"/>
    </source>
</evidence>
<dbReference type="SUPFAM" id="SSF52058">
    <property type="entry name" value="L domain-like"/>
    <property type="match status" value="1"/>
</dbReference>
<dbReference type="InterPro" id="IPR003591">
    <property type="entry name" value="Leu-rich_rpt_typical-subtyp"/>
</dbReference>
<evidence type="ECO:0008006" key="6">
    <source>
        <dbReference type="Google" id="ProtNLM"/>
    </source>
</evidence>
<dbReference type="AlphaFoldDB" id="A0A9W8WX21"/>
<keyword evidence="1" id="KW-0433">Leucine-rich repeat</keyword>
<accession>A0A9W8WX21</accession>
<proteinExistence type="predicted"/>
<organism evidence="4 5">
    <name type="scientific">Didymella glomerata</name>
    <dbReference type="NCBI Taxonomy" id="749621"/>
    <lineage>
        <taxon>Eukaryota</taxon>
        <taxon>Fungi</taxon>
        <taxon>Dikarya</taxon>
        <taxon>Ascomycota</taxon>
        <taxon>Pezizomycotina</taxon>
        <taxon>Dothideomycetes</taxon>
        <taxon>Pleosporomycetidae</taxon>
        <taxon>Pleosporales</taxon>
        <taxon>Pleosporineae</taxon>
        <taxon>Didymellaceae</taxon>
        <taxon>Didymella</taxon>
    </lineage>
</organism>
<name>A0A9W8WX21_9PLEO</name>
<dbReference type="GO" id="GO:0005737">
    <property type="term" value="C:cytoplasm"/>
    <property type="evidence" value="ECO:0007669"/>
    <property type="project" value="TreeGrafter"/>
</dbReference>
<protein>
    <recommendedName>
        <fullName evidence="6">Glucose-repressible alcohol dehydrogenase transcriptional effector</fullName>
    </recommendedName>
</protein>